<evidence type="ECO:0000313" key="2">
    <source>
        <dbReference type="Proteomes" id="UP001164929"/>
    </source>
</evidence>
<gene>
    <name evidence="1" type="ORF">NC653_001135</name>
</gene>
<reference evidence="1 2" key="1">
    <citation type="journal article" date="2023" name="Mol. Ecol. Resour.">
        <title>Chromosome-level genome assembly of a triploid poplar Populus alba 'Berolinensis'.</title>
        <authorList>
            <person name="Chen S."/>
            <person name="Yu Y."/>
            <person name="Wang X."/>
            <person name="Wang S."/>
            <person name="Zhang T."/>
            <person name="Zhou Y."/>
            <person name="He R."/>
            <person name="Meng N."/>
            <person name="Wang Y."/>
            <person name="Liu W."/>
            <person name="Liu Z."/>
            <person name="Liu J."/>
            <person name="Guo Q."/>
            <person name="Huang H."/>
            <person name="Sederoff R.R."/>
            <person name="Wang G."/>
            <person name="Qu G."/>
            <person name="Chen S."/>
        </authorList>
    </citation>
    <scope>NUCLEOTIDE SEQUENCE [LARGE SCALE GENOMIC DNA]</scope>
    <source>
        <strain evidence="1">SC-2020</strain>
    </source>
</reference>
<organism evidence="1 2">
    <name type="scientific">Populus alba x Populus x berolinensis</name>
    <dbReference type="NCBI Taxonomy" id="444605"/>
    <lineage>
        <taxon>Eukaryota</taxon>
        <taxon>Viridiplantae</taxon>
        <taxon>Streptophyta</taxon>
        <taxon>Embryophyta</taxon>
        <taxon>Tracheophyta</taxon>
        <taxon>Spermatophyta</taxon>
        <taxon>Magnoliopsida</taxon>
        <taxon>eudicotyledons</taxon>
        <taxon>Gunneridae</taxon>
        <taxon>Pentapetalae</taxon>
        <taxon>rosids</taxon>
        <taxon>fabids</taxon>
        <taxon>Malpighiales</taxon>
        <taxon>Salicaceae</taxon>
        <taxon>Saliceae</taxon>
        <taxon>Populus</taxon>
    </lineage>
</organism>
<comment type="caution">
    <text evidence="1">The sequence shown here is derived from an EMBL/GenBank/DDBJ whole genome shotgun (WGS) entry which is preliminary data.</text>
</comment>
<dbReference type="AlphaFoldDB" id="A0AAD6WFL9"/>
<protein>
    <submittedName>
        <fullName evidence="1">Uncharacterized protein</fullName>
    </submittedName>
</protein>
<keyword evidence="2" id="KW-1185">Reference proteome</keyword>
<name>A0AAD6WFL9_9ROSI</name>
<sequence>MAEVVLFQDASYLIHTWSASQYGNLDCWANLLSSRDQNCKSRKLSSFKVVCLQLCAWSSSNSQDANCNRSSSASIFISVFLRVRSAKKKPCPCELICFYTTLVTFDI</sequence>
<dbReference type="EMBL" id="JAQIZT010000001">
    <property type="protein sequence ID" value="KAJ7010582.1"/>
    <property type="molecule type" value="Genomic_DNA"/>
</dbReference>
<accession>A0AAD6WFL9</accession>
<proteinExistence type="predicted"/>
<evidence type="ECO:0000313" key="1">
    <source>
        <dbReference type="EMBL" id="KAJ7010582.1"/>
    </source>
</evidence>
<dbReference type="Proteomes" id="UP001164929">
    <property type="component" value="Chromosome 1"/>
</dbReference>